<organism evidence="9 10">
    <name type="scientific">Candidatus Roizmanbacteria bacterium RIFOXYD1_FULL_38_12</name>
    <dbReference type="NCBI Taxonomy" id="1802093"/>
    <lineage>
        <taxon>Bacteria</taxon>
        <taxon>Candidatus Roizmaniibacteriota</taxon>
    </lineage>
</organism>
<evidence type="ECO:0000256" key="2">
    <source>
        <dbReference type="ARBA" id="ARBA00004752"/>
    </source>
</evidence>
<evidence type="ECO:0000256" key="5">
    <source>
        <dbReference type="ARBA" id="ARBA00022741"/>
    </source>
</evidence>
<evidence type="ECO:0000256" key="7">
    <source>
        <dbReference type="HAMAP-Rule" id="MF_00639"/>
    </source>
</evidence>
<comment type="caution">
    <text evidence="9">The sequence shown here is derived from an EMBL/GenBank/DDBJ whole genome shotgun (WGS) entry which is preliminary data.</text>
</comment>
<keyword evidence="7" id="KW-0132">Cell division</keyword>
<dbReference type="Gene3D" id="3.90.190.20">
    <property type="entry name" value="Mur ligase, C-terminal domain"/>
    <property type="match status" value="1"/>
</dbReference>
<feature type="domain" description="Mur ligase central" evidence="8">
    <location>
        <begin position="90"/>
        <end position="216"/>
    </location>
</feature>
<name>A0A1F7L0A7_9BACT</name>
<keyword evidence="7" id="KW-0133">Cell shape</keyword>
<evidence type="ECO:0000256" key="1">
    <source>
        <dbReference type="ARBA" id="ARBA00004496"/>
    </source>
</evidence>
<dbReference type="Gene3D" id="3.40.1190.10">
    <property type="entry name" value="Mur-like, catalytic domain"/>
    <property type="match status" value="1"/>
</dbReference>
<dbReference type="GO" id="GO:0008360">
    <property type="term" value="P:regulation of cell shape"/>
    <property type="evidence" value="ECO:0007669"/>
    <property type="project" value="UniProtKB-KW"/>
</dbReference>
<comment type="similarity">
    <text evidence="7">Belongs to the MurCDEF family.</text>
</comment>
<protein>
    <recommendedName>
        <fullName evidence="7">UDP-N-acetylmuramoylalanine--D-glutamate ligase</fullName>
        <ecNumber evidence="7">6.3.2.9</ecNumber>
    </recommendedName>
    <alternativeName>
        <fullName evidence="7">D-glutamic acid-adding enzyme</fullName>
    </alternativeName>
    <alternativeName>
        <fullName evidence="7">UDP-N-acetylmuramoyl-L-alanyl-D-glutamate synthetase</fullName>
    </alternativeName>
</protein>
<dbReference type="SUPFAM" id="SSF53623">
    <property type="entry name" value="MurD-like peptide ligases, catalytic domain"/>
    <property type="match status" value="1"/>
</dbReference>
<keyword evidence="7" id="KW-0961">Cell wall biogenesis/degradation</keyword>
<feature type="binding site" evidence="7">
    <location>
        <begin position="92"/>
        <end position="98"/>
    </location>
    <ligand>
        <name>ATP</name>
        <dbReference type="ChEBI" id="CHEBI:30616"/>
    </ligand>
</feature>
<dbReference type="GO" id="GO:0071555">
    <property type="term" value="P:cell wall organization"/>
    <property type="evidence" value="ECO:0007669"/>
    <property type="project" value="UniProtKB-KW"/>
</dbReference>
<dbReference type="GO" id="GO:0005524">
    <property type="term" value="F:ATP binding"/>
    <property type="evidence" value="ECO:0007669"/>
    <property type="project" value="UniProtKB-UniRule"/>
</dbReference>
<evidence type="ECO:0000313" key="10">
    <source>
        <dbReference type="Proteomes" id="UP000177050"/>
    </source>
</evidence>
<dbReference type="InterPro" id="IPR013221">
    <property type="entry name" value="Mur_ligase_cen"/>
</dbReference>
<dbReference type="HAMAP" id="MF_00639">
    <property type="entry name" value="MurD"/>
    <property type="match status" value="1"/>
</dbReference>
<comment type="pathway">
    <text evidence="2 7">Cell wall biogenesis; peptidoglycan biosynthesis.</text>
</comment>
<keyword evidence="7" id="KW-0131">Cell cycle</keyword>
<dbReference type="InterPro" id="IPR036565">
    <property type="entry name" value="Mur-like_cat_sf"/>
</dbReference>
<evidence type="ECO:0000259" key="8">
    <source>
        <dbReference type="Pfam" id="PF08245"/>
    </source>
</evidence>
<evidence type="ECO:0000256" key="4">
    <source>
        <dbReference type="ARBA" id="ARBA00022598"/>
    </source>
</evidence>
<dbReference type="NCBIfam" id="TIGR01087">
    <property type="entry name" value="murD"/>
    <property type="match status" value="1"/>
</dbReference>
<gene>
    <name evidence="7" type="primary">murD</name>
    <name evidence="9" type="ORF">A3K52_01910</name>
</gene>
<comment type="catalytic activity">
    <reaction evidence="7">
        <text>UDP-N-acetyl-alpha-D-muramoyl-L-alanine + D-glutamate + ATP = UDP-N-acetyl-alpha-D-muramoyl-L-alanyl-D-glutamate + ADP + phosphate + H(+)</text>
        <dbReference type="Rhea" id="RHEA:16429"/>
        <dbReference type="ChEBI" id="CHEBI:15378"/>
        <dbReference type="ChEBI" id="CHEBI:29986"/>
        <dbReference type="ChEBI" id="CHEBI:30616"/>
        <dbReference type="ChEBI" id="CHEBI:43474"/>
        <dbReference type="ChEBI" id="CHEBI:83898"/>
        <dbReference type="ChEBI" id="CHEBI:83900"/>
        <dbReference type="ChEBI" id="CHEBI:456216"/>
        <dbReference type="EC" id="6.3.2.9"/>
    </reaction>
</comment>
<reference evidence="9 10" key="1">
    <citation type="journal article" date="2016" name="Nat. Commun.">
        <title>Thousands of microbial genomes shed light on interconnected biogeochemical processes in an aquifer system.</title>
        <authorList>
            <person name="Anantharaman K."/>
            <person name="Brown C.T."/>
            <person name="Hug L.A."/>
            <person name="Sharon I."/>
            <person name="Castelle C.J."/>
            <person name="Probst A.J."/>
            <person name="Thomas B.C."/>
            <person name="Singh A."/>
            <person name="Wilkins M.J."/>
            <person name="Karaoz U."/>
            <person name="Brodie E.L."/>
            <person name="Williams K.H."/>
            <person name="Hubbard S.S."/>
            <person name="Banfield J.F."/>
        </authorList>
    </citation>
    <scope>NUCLEOTIDE SEQUENCE [LARGE SCALE GENOMIC DNA]</scope>
</reference>
<dbReference type="InterPro" id="IPR005762">
    <property type="entry name" value="MurD"/>
</dbReference>
<dbReference type="GO" id="GO:0051301">
    <property type="term" value="P:cell division"/>
    <property type="evidence" value="ECO:0007669"/>
    <property type="project" value="UniProtKB-KW"/>
</dbReference>
<accession>A0A1F7L0A7</accession>
<dbReference type="PANTHER" id="PTHR43692">
    <property type="entry name" value="UDP-N-ACETYLMURAMOYLALANINE--D-GLUTAMATE LIGASE"/>
    <property type="match status" value="1"/>
</dbReference>
<dbReference type="Proteomes" id="UP000177050">
    <property type="component" value="Unassembled WGS sequence"/>
</dbReference>
<keyword evidence="6 7" id="KW-0067">ATP-binding</keyword>
<keyword evidence="4 7" id="KW-0436">Ligase</keyword>
<dbReference type="GO" id="GO:0005737">
    <property type="term" value="C:cytoplasm"/>
    <property type="evidence" value="ECO:0007669"/>
    <property type="project" value="UniProtKB-SubCell"/>
</dbReference>
<evidence type="ECO:0000313" key="9">
    <source>
        <dbReference type="EMBL" id="OGK73528.1"/>
    </source>
</evidence>
<sequence>MKLKDLKNKRILILGYGKEGKATEAFLKKAFPSILVDHTDKKMESAYLERQKEYDVVIKTPGIPKKFITVPYTTATNLFFESCPGVIIGVTGSKGKSTTSTLIYHILKSSGKPVHLVGNIGNPALLELMLPRGKDDIFVIELSSYQLDDIAYSPHISVMLNLFPEHMDYHGDVSTYFESKKNIIKQSKENDFFIYNPQYEDLVQLAKNTYCRAIPFTELIPLSDNKIPLLGEHNRTNIKAALTVVSLFDISEESIKKSLLTFKPLRHRLENIGTYREITFYDDAISTTPQSTIAAIKSLSPIDTIFLGGEDRGYDFSTLVDEIIKMRISNIVLFPNSGLKILSFLKKQTAYQPRILETSDMKEAVRFAYLHTKPHTICLLSTASPSYSVWKNFEEKGDLFTLYASKYEKS</sequence>
<evidence type="ECO:0000256" key="6">
    <source>
        <dbReference type="ARBA" id="ARBA00022840"/>
    </source>
</evidence>
<proteinExistence type="inferred from homology"/>
<comment type="function">
    <text evidence="7">Cell wall formation. Catalyzes the addition of glutamate to the nucleotide precursor UDP-N-acetylmuramoyl-L-alanine (UMA).</text>
</comment>
<dbReference type="UniPathway" id="UPA00219"/>
<dbReference type="AlphaFoldDB" id="A0A1F7L0A7"/>
<comment type="subcellular location">
    <subcellularLocation>
        <location evidence="1 7">Cytoplasm</location>
    </subcellularLocation>
</comment>
<dbReference type="InterPro" id="IPR036615">
    <property type="entry name" value="Mur_ligase_C_dom_sf"/>
</dbReference>
<dbReference type="SUPFAM" id="SSF53244">
    <property type="entry name" value="MurD-like peptide ligases, peptide-binding domain"/>
    <property type="match status" value="1"/>
</dbReference>
<evidence type="ECO:0000256" key="3">
    <source>
        <dbReference type="ARBA" id="ARBA00022490"/>
    </source>
</evidence>
<keyword evidence="7" id="KW-0573">Peptidoglycan synthesis</keyword>
<dbReference type="GO" id="GO:0009252">
    <property type="term" value="P:peptidoglycan biosynthetic process"/>
    <property type="evidence" value="ECO:0007669"/>
    <property type="project" value="UniProtKB-UniRule"/>
</dbReference>
<dbReference type="EC" id="6.3.2.9" evidence="7"/>
<keyword evidence="3 7" id="KW-0963">Cytoplasm</keyword>
<dbReference type="PANTHER" id="PTHR43692:SF1">
    <property type="entry name" value="UDP-N-ACETYLMURAMOYLALANINE--D-GLUTAMATE LIGASE"/>
    <property type="match status" value="1"/>
</dbReference>
<dbReference type="EMBL" id="MGBR01000001">
    <property type="protein sequence ID" value="OGK73528.1"/>
    <property type="molecule type" value="Genomic_DNA"/>
</dbReference>
<dbReference type="GO" id="GO:0008764">
    <property type="term" value="F:UDP-N-acetylmuramoylalanine-D-glutamate ligase activity"/>
    <property type="evidence" value="ECO:0007669"/>
    <property type="project" value="UniProtKB-UniRule"/>
</dbReference>
<keyword evidence="5 7" id="KW-0547">Nucleotide-binding</keyword>
<dbReference type="Pfam" id="PF08245">
    <property type="entry name" value="Mur_ligase_M"/>
    <property type="match status" value="1"/>
</dbReference>